<dbReference type="EMBL" id="CM018046">
    <property type="protein sequence ID" value="KAA8526223.1"/>
    <property type="molecule type" value="Genomic_DNA"/>
</dbReference>
<proteinExistence type="predicted"/>
<evidence type="ECO:0000313" key="2">
    <source>
        <dbReference type="EMBL" id="KAA8526223.1"/>
    </source>
</evidence>
<accession>A0A5J5A5T3</accession>
<reference evidence="2 3" key="1">
    <citation type="submission" date="2019-09" db="EMBL/GenBank/DDBJ databases">
        <title>A chromosome-level genome assembly of the Chinese tupelo Nyssa sinensis.</title>
        <authorList>
            <person name="Yang X."/>
            <person name="Kang M."/>
            <person name="Yang Y."/>
            <person name="Xiong H."/>
            <person name="Wang M."/>
            <person name="Zhang Z."/>
            <person name="Wang Z."/>
            <person name="Wu H."/>
            <person name="Ma T."/>
            <person name="Liu J."/>
            <person name="Xi Z."/>
        </authorList>
    </citation>
    <scope>NUCLEOTIDE SEQUENCE [LARGE SCALE GENOMIC DNA]</scope>
    <source>
        <strain evidence="2">J267</strain>
        <tissue evidence="2">Leaf</tissue>
    </source>
</reference>
<dbReference type="Proteomes" id="UP000325577">
    <property type="component" value="Linkage Group LG3"/>
</dbReference>
<evidence type="ECO:0000313" key="3">
    <source>
        <dbReference type="Proteomes" id="UP000325577"/>
    </source>
</evidence>
<dbReference type="AlphaFoldDB" id="A0A5J5A5T3"/>
<sequence>MEARVGETNLSNILDVRFTGGTKRVWGPFMRISVLNAYTRESLSALNKGKERAENGMRPPQHTPEPRRAGNQKAFSFSL</sequence>
<protein>
    <submittedName>
        <fullName evidence="2">Uncharacterized protein</fullName>
    </submittedName>
</protein>
<gene>
    <name evidence="2" type="ORF">F0562_008038</name>
</gene>
<feature type="region of interest" description="Disordered" evidence="1">
    <location>
        <begin position="47"/>
        <end position="79"/>
    </location>
</feature>
<evidence type="ECO:0000256" key="1">
    <source>
        <dbReference type="SAM" id="MobiDB-lite"/>
    </source>
</evidence>
<name>A0A5J5A5T3_9ASTE</name>
<organism evidence="2 3">
    <name type="scientific">Nyssa sinensis</name>
    <dbReference type="NCBI Taxonomy" id="561372"/>
    <lineage>
        <taxon>Eukaryota</taxon>
        <taxon>Viridiplantae</taxon>
        <taxon>Streptophyta</taxon>
        <taxon>Embryophyta</taxon>
        <taxon>Tracheophyta</taxon>
        <taxon>Spermatophyta</taxon>
        <taxon>Magnoliopsida</taxon>
        <taxon>eudicotyledons</taxon>
        <taxon>Gunneridae</taxon>
        <taxon>Pentapetalae</taxon>
        <taxon>asterids</taxon>
        <taxon>Cornales</taxon>
        <taxon>Nyssaceae</taxon>
        <taxon>Nyssa</taxon>
    </lineage>
</organism>
<keyword evidence="3" id="KW-1185">Reference proteome</keyword>